<feature type="compositionally biased region" description="Basic and acidic residues" evidence="1">
    <location>
        <begin position="538"/>
        <end position="549"/>
    </location>
</feature>
<protein>
    <recommendedName>
        <fullName evidence="5">Vacuolar protein sorting-associated protein 62</fullName>
    </recommendedName>
</protein>
<evidence type="ECO:0000313" key="4">
    <source>
        <dbReference type="Proteomes" id="UP001454036"/>
    </source>
</evidence>
<dbReference type="EMBL" id="BAABME010003092">
    <property type="protein sequence ID" value="GAA0157382.1"/>
    <property type="molecule type" value="Genomic_DNA"/>
</dbReference>
<gene>
    <name evidence="3" type="ORF">LIER_14660</name>
</gene>
<reference evidence="3 4" key="1">
    <citation type="submission" date="2024-01" db="EMBL/GenBank/DDBJ databases">
        <title>The complete chloroplast genome sequence of Lithospermum erythrorhizon: insights into the phylogenetic relationship among Boraginaceae species and the maternal lineages of purple gromwells.</title>
        <authorList>
            <person name="Okada T."/>
            <person name="Watanabe K."/>
        </authorList>
    </citation>
    <scope>NUCLEOTIDE SEQUENCE [LARGE SCALE GENOMIC DNA]</scope>
</reference>
<comment type="caution">
    <text evidence="3">The sequence shown here is derived from an EMBL/GenBank/DDBJ whole genome shotgun (WGS) entry which is preliminary data.</text>
</comment>
<evidence type="ECO:0000313" key="3">
    <source>
        <dbReference type="EMBL" id="GAA0157382.1"/>
    </source>
</evidence>
<dbReference type="InterPro" id="IPR009291">
    <property type="entry name" value="Vps62"/>
</dbReference>
<keyword evidence="2" id="KW-0732">Signal</keyword>
<dbReference type="Proteomes" id="UP001454036">
    <property type="component" value="Unassembled WGS sequence"/>
</dbReference>
<dbReference type="PANTHER" id="PTHR48152">
    <property type="entry name" value="F1C9.34 PROTEIN"/>
    <property type="match status" value="1"/>
</dbReference>
<name>A0AAV3Q2H8_LITER</name>
<evidence type="ECO:0000256" key="2">
    <source>
        <dbReference type="SAM" id="SignalP"/>
    </source>
</evidence>
<accession>A0AAV3Q2H8</accession>
<feature type="region of interest" description="Disordered" evidence="1">
    <location>
        <begin position="529"/>
        <end position="549"/>
    </location>
</feature>
<sequence length="549" mass="60605">MRPLNTYLFLLILCIAFSRCFTLSTLPPGVGFGNGVIDLGGLLICQIKNFATIWTVNEGGPDNVGATFYEPSELPDGFFMLGSYSQSNTNSLPGWVVAGKDTTNDPSEVILKSPIDYTLVLNSTSLPINQDGTAYIWRPMAPEGYIAIGNVITRLPEKPSLDKIRCVRSDFVTIEENGDWIWGSGDSSHSNSLNLYSTVREGGSRIEFWVPTGTFLIQGNGSTATSVLYLKNLPGNFSAMPNMAQIQELIKKYSPVLYFHPDEHFFPSSVSWFFENGGLLYARGQESKPVLIDPTGSNLPQGGSNDGLYWLDLPIDDASRSKVKRGDLQSAGSYIHIKPTLGGTCTDIAIWIFYPYNGPAKARVNFINIDLGRVGEHVGDWEHVTLRVSNFDGELKSLYFSQHSKGTWLDATKVEYQNGNKPVVYSSLHGHAAFPNAGTNLMGNGKIGVRNDAAKGKMFMDTGINYTIICADYLKPLIGEPSWLNYAREWGPKINYDLKDEINKVTKILPGKLKRKFMGIFSSLPNEVLGEEGPTGPKWKDSWDGNERV</sequence>
<evidence type="ECO:0008006" key="5">
    <source>
        <dbReference type="Google" id="ProtNLM"/>
    </source>
</evidence>
<dbReference type="PANTHER" id="PTHR48152:SF3">
    <property type="entry name" value="DUF946 FAMILY PROTEIN (DUF946)"/>
    <property type="match status" value="1"/>
</dbReference>
<feature type="signal peptide" evidence="2">
    <location>
        <begin position="1"/>
        <end position="20"/>
    </location>
</feature>
<feature type="chain" id="PRO_5043595794" description="Vacuolar protein sorting-associated protein 62" evidence="2">
    <location>
        <begin position="21"/>
        <end position="549"/>
    </location>
</feature>
<dbReference type="AlphaFoldDB" id="A0AAV3Q2H8"/>
<proteinExistence type="predicted"/>
<keyword evidence="4" id="KW-1185">Reference proteome</keyword>
<organism evidence="3 4">
    <name type="scientific">Lithospermum erythrorhizon</name>
    <name type="common">Purple gromwell</name>
    <name type="synonym">Lithospermum officinale var. erythrorhizon</name>
    <dbReference type="NCBI Taxonomy" id="34254"/>
    <lineage>
        <taxon>Eukaryota</taxon>
        <taxon>Viridiplantae</taxon>
        <taxon>Streptophyta</taxon>
        <taxon>Embryophyta</taxon>
        <taxon>Tracheophyta</taxon>
        <taxon>Spermatophyta</taxon>
        <taxon>Magnoliopsida</taxon>
        <taxon>eudicotyledons</taxon>
        <taxon>Gunneridae</taxon>
        <taxon>Pentapetalae</taxon>
        <taxon>asterids</taxon>
        <taxon>lamiids</taxon>
        <taxon>Boraginales</taxon>
        <taxon>Boraginaceae</taxon>
        <taxon>Boraginoideae</taxon>
        <taxon>Lithospermeae</taxon>
        <taxon>Lithospermum</taxon>
    </lineage>
</organism>
<evidence type="ECO:0000256" key="1">
    <source>
        <dbReference type="SAM" id="MobiDB-lite"/>
    </source>
</evidence>
<dbReference type="Pfam" id="PF06101">
    <property type="entry name" value="Vps62"/>
    <property type="match status" value="1"/>
</dbReference>